<evidence type="ECO:0000256" key="7">
    <source>
        <dbReference type="SAM" id="MobiDB-lite"/>
    </source>
</evidence>
<feature type="coiled-coil region" evidence="6">
    <location>
        <begin position="1403"/>
        <end position="1498"/>
    </location>
</feature>
<evidence type="ECO:0000313" key="8">
    <source>
        <dbReference type="EMBL" id="JAS27998.1"/>
    </source>
</evidence>
<feature type="coiled-coil region" evidence="6">
    <location>
        <begin position="219"/>
        <end position="584"/>
    </location>
</feature>
<gene>
    <name evidence="8" type="ORF">g.37931</name>
</gene>
<organism evidence="8">
    <name type="scientific">Clastoptera arizonana</name>
    <name type="common">Arizona spittle bug</name>
    <dbReference type="NCBI Taxonomy" id="38151"/>
    <lineage>
        <taxon>Eukaryota</taxon>
        <taxon>Metazoa</taxon>
        <taxon>Ecdysozoa</taxon>
        <taxon>Arthropoda</taxon>
        <taxon>Hexapoda</taxon>
        <taxon>Insecta</taxon>
        <taxon>Pterygota</taxon>
        <taxon>Neoptera</taxon>
        <taxon>Paraneoptera</taxon>
        <taxon>Hemiptera</taxon>
        <taxon>Auchenorrhyncha</taxon>
        <taxon>Cercopoidea</taxon>
        <taxon>Clastopteridae</taxon>
        <taxon>Clastoptera</taxon>
    </lineage>
</organism>
<dbReference type="GO" id="GO:0005874">
    <property type="term" value="C:microtubule"/>
    <property type="evidence" value="ECO:0007669"/>
    <property type="project" value="UniProtKB-KW"/>
</dbReference>
<feature type="coiled-coil region" evidence="6">
    <location>
        <begin position="1688"/>
        <end position="1739"/>
    </location>
</feature>
<evidence type="ECO:0000256" key="6">
    <source>
        <dbReference type="SAM" id="Coils"/>
    </source>
</evidence>
<name>A0A1B6DQP9_9HEMI</name>
<protein>
    <submittedName>
        <fullName evidence="8">Uncharacterized protein</fullName>
    </submittedName>
</protein>
<feature type="coiled-coil region" evidence="6">
    <location>
        <begin position="759"/>
        <end position="800"/>
    </location>
</feature>
<feature type="coiled-coil region" evidence="6">
    <location>
        <begin position="1608"/>
        <end position="1662"/>
    </location>
</feature>
<evidence type="ECO:0000256" key="1">
    <source>
        <dbReference type="ARBA" id="ARBA00022701"/>
    </source>
</evidence>
<dbReference type="PANTHER" id="PTHR37739">
    <property type="entry name" value="KINESIN-LIKE PROTEIN KIN-12D"/>
    <property type="match status" value="1"/>
</dbReference>
<feature type="coiled-coil region" evidence="6">
    <location>
        <begin position="1843"/>
        <end position="1870"/>
    </location>
</feature>
<proteinExistence type="predicted"/>
<keyword evidence="4 6" id="KW-0175">Coiled coil</keyword>
<feature type="region of interest" description="Disordered" evidence="7">
    <location>
        <begin position="1"/>
        <end position="20"/>
    </location>
</feature>
<dbReference type="GO" id="GO:0005524">
    <property type="term" value="F:ATP binding"/>
    <property type="evidence" value="ECO:0007669"/>
    <property type="project" value="UniProtKB-KW"/>
</dbReference>
<feature type="coiled-coil region" evidence="6">
    <location>
        <begin position="1178"/>
        <end position="1237"/>
    </location>
</feature>
<keyword evidence="2" id="KW-0547">Nucleotide-binding</keyword>
<feature type="coiled-coil region" evidence="6">
    <location>
        <begin position="166"/>
        <end position="193"/>
    </location>
</feature>
<dbReference type="InterPro" id="IPR044986">
    <property type="entry name" value="KIF15/KIN-12"/>
</dbReference>
<evidence type="ECO:0000256" key="3">
    <source>
        <dbReference type="ARBA" id="ARBA00022840"/>
    </source>
</evidence>
<feature type="coiled-coil region" evidence="6">
    <location>
        <begin position="828"/>
        <end position="862"/>
    </location>
</feature>
<evidence type="ECO:0000256" key="4">
    <source>
        <dbReference type="ARBA" id="ARBA00023054"/>
    </source>
</evidence>
<evidence type="ECO:0000256" key="5">
    <source>
        <dbReference type="ARBA" id="ARBA00023175"/>
    </source>
</evidence>
<accession>A0A1B6DQP9</accession>
<feature type="coiled-coil region" evidence="6">
    <location>
        <begin position="2020"/>
        <end position="2054"/>
    </location>
</feature>
<reference evidence="8" key="1">
    <citation type="submission" date="2015-12" db="EMBL/GenBank/DDBJ databases">
        <title>De novo transcriptome assembly of four potential Pierce s Disease insect vectors from Arizona vineyards.</title>
        <authorList>
            <person name="Tassone E.E."/>
        </authorList>
    </citation>
    <scope>NUCLEOTIDE SEQUENCE</scope>
</reference>
<feature type="coiled-coil region" evidence="6">
    <location>
        <begin position="1907"/>
        <end position="1980"/>
    </location>
</feature>
<dbReference type="PANTHER" id="PTHR37739:SF16">
    <property type="entry name" value="KINESIN-LIKE PROTEIN"/>
    <property type="match status" value="1"/>
</dbReference>
<sequence length="2720" mass="315884">MDDQKQSGIGPSIIPDVQTDTELSNIETLKERLEQQKATKIKAEQIVSTLAKIKARERASRRSVKNTTEKSNDDSISTIKKPTPQSNAQKEKSNLLKQKLEEDRAKFESQKGHEGLGRVSEIVENLMVQLEDGDKTIQQIHSNLVSTPKHVPLQHVDSQLNEPELPEEVKQRISNLEAKILDLQENLKEKDSVISARTQAITLLSEDMARKGKNTLDTLEETRSQMREMQSNFSTLEERMNQERTRLKEELEDKKIKHQQAEKNFRAAENARFTLSTRVAELQEKIVTVQTKNISLEEELVKTNDNLKEMKEALDASNKQTITLKAQFKAKLKALEKERDALKKEGKENTELNQLKERIADLEDEKGNLQLLLVDFDEIQETAKLLKERIEEMEEKLIRQENDLDNHLKAISLLETEKLNLIQGEMEMSALLKQREELIESLKHTISELEERKVSAEIKCVDLEEKLDSFIKERDDTEVLQIELKKSQDLLAEKQAMISEITQKLDERQKSVESISTSDKLVKDLESDLQEWKFKCETIELQSEEWESKFNNLLQENQQLVGDCNRLKITCQELENVLTNSKIENSANTSLQTELELKESEIRSFVEQQKNQDAEISNLRVMLESTEKELQRVTTTLENLDDTKIKLLELASNLEFKEKELQETTDKLNKVSKKLSEYKKFHKLKSEDVLKISQELESVSASSQEKILDLEQQLANAKQIEEDLRKQVEEVHVFDGVKKISMSQFKKLAASLKLKTKALKDYDEKLLKLESLLEEKEKNIRELETDKVKLTNILEEKKLEENNFPSSSCKTSKEPLKDSEGVEVTTDVSELLEKMKILENTNAQLQEDLKANDILIEQLHEDLIEARSMNNTLITQFDNMQQSYKDEEVKTKSILDQFGSEMSGNKMEVDNLVDQLTESSRRNDQAWAKLQEKDAYIENLEQELEKAKSKMLHIQAALNERQEQFEMTTEKLGSRLQEAEIANETSIQYEGELENKIAHLVATEVNLKAKLEDLKLNNNDLQKTIIEIREVNQNLLIELNDEKNKVKDLRKELEEVNEQISIAKNTSDQVDSLKRELKECRTNFENQIKILEEKDKINSDNFEAEIQRLTDHIKVIESERYSLGERLECLYSEKRYLMEEVQRLTDVVNNENKLYGDRLEQVKIDFERDQNNYKEQSLMEINKILEEHKIHVENLKTNFLKNKESDYINIQKIESTNKNLEKELEMERQKSAQIEEILSSNQQEILILQDLLCKERTENNDLRMELVTSKAEKQVQDVVSVAEEKVTAMNYSESGAINLFKWKDEGSAVKNDLFINPEEIKNQPQTSNDDCEKILELESKMAHMASERETLKKIIKDLEEKVNIKIGTEAEAEEWPSKEEEDGWGFNDAMLEAEHIQKQKTNSHIIESRIHELEAKLLEYEKDRTRLTEELKVSNIKCGKLMKKAKEFKAKIDQIEKTKSVGFDDLDFAMQQELRVQIDGLEKSLKETKLEVNSLKIEREGFLKRIDTLTSANEVLVDMKERQDIEIEMWKKRSNDLANQIQALEWKLEEVKSEQVVKDGEVTDKERQRFIQNNLELEEKLNSVATENEYLLSVLGDTRNQLKKQESTVQLNERIDDLINENEKLNDEIEILKKKSSDNNELLRLQNENHKFNCTLENLNRILSSDCNKLFDESFDLLKKVEIVVNENKSLSVLINNLNCNIAQYQSKIDSISILEKQLFELKDEKEVLNSVIRDLNNQLDAERMVGAGGELHSSSYKVDNDYLKAENIGLSKEVQVLTSDLQNQASVIKNLQGQLSLVATELEEIKSKPATIETIGTEPVLFRGFSDTSTNKSVGLEKDEEIQSLKKQISGLNHILEEKENELETMKQYVECSNVGKENLRDEFKDTVKQIYDKQTAVHNFDVKDMENLKENLNSLHSLLNSKEQELEALNQLVKEMNLEKESKIDGMKQYVERLVVEKECLQNELQKMQFEYENTYNLDGESVTSLREKQKELHLLLESKNNELDILIEKQKELYLLLESKDNELDSLKVTLEQVTSNKDLMQEELMKKIEEIKIEQSNSLEVAQFHGFTVGSEVLSKDNTQHVEQVALLSKLLEEKDKEIKELKLQVSTSNVNIADILSKDHACKDLPAFRGFSGTSGSDFLSVNSQNIDFVSKGYLTEAQNESAFSTEKILIESNSLKQEEEKINKYRNEIQVLRDENALLNKLLQEKETELELMKQQIECSKVGEENLQEEIANRMLEIETKTSVQDVEEDQQKSTEEVLNVLKEEILELKHLLQYKDSNIELLTQKNQQTSLENEEIVRLLNEEIEKYKSKYKIETNELEKVKFEFENLKIKVFNDFEGKHQTELFELQKELSNRDQTLMNCMNDLNNLKNDYEAIKVMLSFVEEEVEAYKNENSLLKIELNNINLEHDKKLEVLHGNSEKDKKELLNTIESLKLNLNKMESDFNDLLSEKQKIMLSFEEKLEECRTLQEELRLEKVRVTSLNDDLLKLRISEDELLNDLKMQLKSKEAEIENLKYDNENKMSSSSNEEISKFEEMIRLRDVDIERLTFTLKALHERLNRQEVGIRLNSGEDNQQSRLDEALYTLHLRDVRCDELTLELMQLLEERDTLQLRLSTAIRINEELKRAQNQPNDVISGTHESSSDPVKHNDAEQLNEKLGQLHDIGYRKDPGVQLDREKRHNEQMHLYAHHSNQQDAPGFFNWIFGGSSSSNSQDV</sequence>
<dbReference type="EMBL" id="GEDC01009300">
    <property type="protein sequence ID" value="JAS27998.1"/>
    <property type="molecule type" value="Transcribed_RNA"/>
</dbReference>
<feature type="coiled-coil region" evidence="6">
    <location>
        <begin position="1004"/>
        <end position="1119"/>
    </location>
</feature>
<feature type="region of interest" description="Disordered" evidence="7">
    <location>
        <begin position="54"/>
        <end position="93"/>
    </location>
</feature>
<feature type="compositionally biased region" description="Polar residues" evidence="7">
    <location>
        <begin position="74"/>
        <end position="88"/>
    </location>
</feature>
<keyword evidence="1" id="KW-0493">Microtubule</keyword>
<feature type="coiled-coil region" evidence="6">
    <location>
        <begin position="1527"/>
        <end position="1554"/>
    </location>
</feature>
<feature type="coiled-coil region" evidence="6">
    <location>
        <begin position="2089"/>
        <end position="2116"/>
    </location>
</feature>
<keyword evidence="3" id="KW-0067">ATP-binding</keyword>
<feature type="coiled-coil region" evidence="6">
    <location>
        <begin position="2174"/>
        <end position="2222"/>
    </location>
</feature>
<keyword evidence="5" id="KW-0505">Motor protein</keyword>
<feature type="coiled-coil region" evidence="6">
    <location>
        <begin position="930"/>
        <end position="964"/>
    </location>
</feature>
<evidence type="ECO:0000256" key="2">
    <source>
        <dbReference type="ARBA" id="ARBA00022741"/>
    </source>
</evidence>
<feature type="coiled-coil region" evidence="6">
    <location>
        <begin position="2372"/>
        <end position="2530"/>
    </location>
</feature>
<feature type="coiled-coil region" evidence="6">
    <location>
        <begin position="609"/>
        <end position="730"/>
    </location>
</feature>
<feature type="coiled-coil region" evidence="6">
    <location>
        <begin position="2304"/>
        <end position="2331"/>
    </location>
</feature>